<evidence type="ECO:0000256" key="1">
    <source>
        <dbReference type="SAM" id="Phobius"/>
    </source>
</evidence>
<protein>
    <submittedName>
        <fullName evidence="2">Uncharacterized protein</fullName>
    </submittedName>
</protein>
<keyword evidence="3" id="KW-1185">Reference proteome</keyword>
<evidence type="ECO:0000313" key="3">
    <source>
        <dbReference type="Proteomes" id="UP001138757"/>
    </source>
</evidence>
<evidence type="ECO:0000313" key="2">
    <source>
        <dbReference type="EMBL" id="MBT2187868.1"/>
    </source>
</evidence>
<sequence>MTPALVMALVAAAAAICGGIILARPALSEQGIYIQRIAGTMALALSVILALYAWGLHRVGG</sequence>
<name>A0A9X1DD77_9SPHN</name>
<dbReference type="Proteomes" id="UP001138757">
    <property type="component" value="Unassembled WGS sequence"/>
</dbReference>
<feature type="transmembrane region" description="Helical" evidence="1">
    <location>
        <begin position="33"/>
        <end position="54"/>
    </location>
</feature>
<comment type="caution">
    <text evidence="2">The sequence shown here is derived from an EMBL/GenBank/DDBJ whole genome shotgun (WGS) entry which is preliminary data.</text>
</comment>
<keyword evidence="1" id="KW-0472">Membrane</keyword>
<keyword evidence="1" id="KW-1133">Transmembrane helix</keyword>
<reference evidence="2" key="1">
    <citation type="submission" date="2021-05" db="EMBL/GenBank/DDBJ databases">
        <title>Genome of Sphingobium sp. strain.</title>
        <authorList>
            <person name="Fan R."/>
        </authorList>
    </citation>
    <scope>NUCLEOTIDE SEQUENCE</scope>
    <source>
        <strain evidence="2">H33</strain>
    </source>
</reference>
<dbReference type="AlphaFoldDB" id="A0A9X1DD77"/>
<organism evidence="2 3">
    <name type="scientific">Sphingobium nicotianae</name>
    <dbReference type="NCBI Taxonomy" id="2782607"/>
    <lineage>
        <taxon>Bacteria</taxon>
        <taxon>Pseudomonadati</taxon>
        <taxon>Pseudomonadota</taxon>
        <taxon>Alphaproteobacteria</taxon>
        <taxon>Sphingomonadales</taxon>
        <taxon>Sphingomonadaceae</taxon>
        <taxon>Sphingobium</taxon>
    </lineage>
</organism>
<dbReference type="RefSeq" id="WP_214624121.1">
    <property type="nucleotide sequence ID" value="NZ_JAHGAW010000008.1"/>
</dbReference>
<proteinExistence type="predicted"/>
<dbReference type="EMBL" id="JAHGAW010000008">
    <property type="protein sequence ID" value="MBT2187868.1"/>
    <property type="molecule type" value="Genomic_DNA"/>
</dbReference>
<gene>
    <name evidence="2" type="ORF">KK488_13015</name>
</gene>
<accession>A0A9X1DD77</accession>
<keyword evidence="1" id="KW-0812">Transmembrane</keyword>